<evidence type="ECO:0000259" key="2">
    <source>
        <dbReference type="Pfam" id="PF12776"/>
    </source>
</evidence>
<protein>
    <submittedName>
        <fullName evidence="3">Myb/SANT-like DNA-binding domain</fullName>
    </submittedName>
</protein>
<dbReference type="InterPro" id="IPR024752">
    <property type="entry name" value="Myb/SANT-like_dom"/>
</dbReference>
<sequence>MEKQLLELVLTARAGSGKRLKQKAWHSIDEAMTARFTRDMQGKCQSKYQRLMAQYKTYRFTSNLSGAGVDSKSHRVLVADSVWSDLIAKADANTGSTYRQLQRTGFVHADVCALIAGDSVATGEEGESFTNFAAEGLNKAAESLSGSAEQGSGNSSVASDEEKRQLPPSHQQRSSKVKRLRKGRSEAAAAATAAAAANDRALEAFIAACNASEPFFKKRTKQIEQIGTRTRDENADSDGSYLDE</sequence>
<feature type="domain" description="Myb/SANT-like" evidence="2">
    <location>
        <begin position="5"/>
        <end position="85"/>
    </location>
</feature>
<evidence type="ECO:0000313" key="5">
    <source>
        <dbReference type="Proteomes" id="UP000602510"/>
    </source>
</evidence>
<dbReference type="Proteomes" id="UP000602510">
    <property type="component" value="Unassembled WGS sequence"/>
</dbReference>
<evidence type="ECO:0000313" key="4">
    <source>
        <dbReference type="EMBL" id="KAF4150355.1"/>
    </source>
</evidence>
<dbReference type="Pfam" id="PF12776">
    <property type="entry name" value="Myb_DNA-bind_3"/>
    <property type="match status" value="1"/>
</dbReference>
<feature type="compositionally biased region" description="Polar residues" evidence="1">
    <location>
        <begin position="144"/>
        <end position="158"/>
    </location>
</feature>
<dbReference type="Proteomes" id="UP000704712">
    <property type="component" value="Unassembled WGS sequence"/>
</dbReference>
<dbReference type="EMBL" id="WSZM01000513">
    <property type="protein sequence ID" value="KAF4032098.1"/>
    <property type="molecule type" value="Genomic_DNA"/>
</dbReference>
<proteinExistence type="predicted"/>
<feature type="compositionally biased region" description="Basic residues" evidence="1">
    <location>
        <begin position="173"/>
        <end position="182"/>
    </location>
</feature>
<feature type="region of interest" description="Disordered" evidence="1">
    <location>
        <begin position="143"/>
        <end position="184"/>
    </location>
</feature>
<dbReference type="EMBL" id="JAACNO010000078">
    <property type="protein sequence ID" value="KAF4150355.1"/>
    <property type="molecule type" value="Genomic_DNA"/>
</dbReference>
<keyword evidence="5" id="KW-1185">Reference proteome</keyword>
<dbReference type="GO" id="GO:0003677">
    <property type="term" value="F:DNA binding"/>
    <property type="evidence" value="ECO:0007669"/>
    <property type="project" value="UniProtKB-KW"/>
</dbReference>
<evidence type="ECO:0000256" key="1">
    <source>
        <dbReference type="SAM" id="MobiDB-lite"/>
    </source>
</evidence>
<name>A0A833SLJ6_PHYIN</name>
<comment type="caution">
    <text evidence="3">The sequence shown here is derived from an EMBL/GenBank/DDBJ whole genome shotgun (WGS) entry which is preliminary data.</text>
</comment>
<reference evidence="3" key="1">
    <citation type="submission" date="2020-04" db="EMBL/GenBank/DDBJ databases">
        <title>Hybrid Assembly of Korean Phytophthora infestans isolates.</title>
        <authorList>
            <person name="Prokchorchik M."/>
            <person name="Lee Y."/>
            <person name="Seo J."/>
            <person name="Cho J.-H."/>
            <person name="Park Y.-E."/>
            <person name="Jang D.-C."/>
            <person name="Im J.-S."/>
            <person name="Choi J.-G."/>
            <person name="Park H.-J."/>
            <person name="Lee G.-B."/>
            <person name="Lee Y.-G."/>
            <person name="Hong S.-Y."/>
            <person name="Cho K."/>
            <person name="Sohn K.H."/>
        </authorList>
    </citation>
    <scope>NUCLEOTIDE SEQUENCE</scope>
    <source>
        <strain evidence="3">KR_1_A1</strain>
        <strain evidence="4">KR_2_A2</strain>
    </source>
</reference>
<feature type="region of interest" description="Disordered" evidence="1">
    <location>
        <begin position="223"/>
        <end position="244"/>
    </location>
</feature>
<dbReference type="AlphaFoldDB" id="A0A833SLJ6"/>
<accession>A0A833SLJ6</accession>
<organism evidence="3 5">
    <name type="scientific">Phytophthora infestans</name>
    <name type="common">Potato late blight agent</name>
    <name type="synonym">Botrytis infestans</name>
    <dbReference type="NCBI Taxonomy" id="4787"/>
    <lineage>
        <taxon>Eukaryota</taxon>
        <taxon>Sar</taxon>
        <taxon>Stramenopiles</taxon>
        <taxon>Oomycota</taxon>
        <taxon>Peronosporomycetes</taxon>
        <taxon>Peronosporales</taxon>
        <taxon>Peronosporaceae</taxon>
        <taxon>Phytophthora</taxon>
    </lineage>
</organism>
<evidence type="ECO:0000313" key="3">
    <source>
        <dbReference type="EMBL" id="KAF4032098.1"/>
    </source>
</evidence>
<keyword evidence="3" id="KW-0238">DNA-binding</keyword>
<gene>
    <name evidence="3" type="ORF">GN244_ATG16021</name>
    <name evidence="4" type="ORF">GN958_ATG00412</name>
</gene>